<name>A0A7R9ESB2_9NEOP</name>
<evidence type="ECO:0000256" key="2">
    <source>
        <dbReference type="ARBA" id="ARBA00022737"/>
    </source>
</evidence>
<dbReference type="SMART" id="SM00557">
    <property type="entry name" value="IG_FLMN"/>
    <property type="match status" value="1"/>
</dbReference>
<dbReference type="InterPro" id="IPR044801">
    <property type="entry name" value="Filamin"/>
</dbReference>
<organism evidence="4">
    <name type="scientific">Timema bartmani</name>
    <dbReference type="NCBI Taxonomy" id="61472"/>
    <lineage>
        <taxon>Eukaryota</taxon>
        <taxon>Metazoa</taxon>
        <taxon>Ecdysozoa</taxon>
        <taxon>Arthropoda</taxon>
        <taxon>Hexapoda</taxon>
        <taxon>Insecta</taxon>
        <taxon>Pterygota</taxon>
        <taxon>Neoptera</taxon>
        <taxon>Polyneoptera</taxon>
        <taxon>Phasmatodea</taxon>
        <taxon>Timematodea</taxon>
        <taxon>Timematoidea</taxon>
        <taxon>Timematidae</taxon>
        <taxon>Timema</taxon>
    </lineage>
</organism>
<dbReference type="SUPFAM" id="SSF81296">
    <property type="entry name" value="E set domains"/>
    <property type="match status" value="2"/>
</dbReference>
<dbReference type="AlphaFoldDB" id="A0A7R9ESB2"/>
<dbReference type="InterPro" id="IPR001298">
    <property type="entry name" value="Filamin/ABP280_rpt"/>
</dbReference>
<dbReference type="Pfam" id="PF00630">
    <property type="entry name" value="Filamin"/>
    <property type="match status" value="1"/>
</dbReference>
<dbReference type="EMBL" id="OD564968">
    <property type="protein sequence ID" value="CAD7440412.1"/>
    <property type="molecule type" value="Genomic_DNA"/>
</dbReference>
<reference evidence="4" key="1">
    <citation type="submission" date="2020-11" db="EMBL/GenBank/DDBJ databases">
        <authorList>
            <person name="Tran Van P."/>
        </authorList>
    </citation>
    <scope>NUCLEOTIDE SEQUENCE</scope>
</reference>
<dbReference type="Gene3D" id="2.60.40.10">
    <property type="entry name" value="Immunoglobulins"/>
    <property type="match status" value="2"/>
</dbReference>
<dbReference type="InterPro" id="IPR014756">
    <property type="entry name" value="Ig_E-set"/>
</dbReference>
<keyword evidence="2" id="KW-0677">Repeat</keyword>
<protein>
    <recommendedName>
        <fullName evidence="5">Filamin</fullName>
    </recommendedName>
</protein>
<comment type="similarity">
    <text evidence="1">Belongs to the filamin family.</text>
</comment>
<evidence type="ECO:0000256" key="3">
    <source>
        <dbReference type="PROSITE-ProRule" id="PRU00087"/>
    </source>
</evidence>
<gene>
    <name evidence="4" type="ORF">TBIB3V08_LOCUS2926</name>
</gene>
<dbReference type="GO" id="GO:0030036">
    <property type="term" value="P:actin cytoskeleton organization"/>
    <property type="evidence" value="ECO:0007669"/>
    <property type="project" value="InterPro"/>
</dbReference>
<dbReference type="PANTHER" id="PTHR38537:SF8">
    <property type="entry name" value="FILAMIN-A"/>
    <property type="match status" value="1"/>
</dbReference>
<feature type="repeat" description="Filamin" evidence="3">
    <location>
        <begin position="18"/>
        <end position="114"/>
    </location>
</feature>
<proteinExistence type="inferred from homology"/>
<accession>A0A7R9ESB2</accession>
<dbReference type="InterPro" id="IPR017868">
    <property type="entry name" value="Filamin/ABP280_repeat-like"/>
</dbReference>
<dbReference type="FunFam" id="2.60.40.10:FF:000001">
    <property type="entry name" value="Filamin-C isoform b"/>
    <property type="match status" value="1"/>
</dbReference>
<dbReference type="InterPro" id="IPR013783">
    <property type="entry name" value="Ig-like_fold"/>
</dbReference>
<evidence type="ECO:0008006" key="5">
    <source>
        <dbReference type="Google" id="ProtNLM"/>
    </source>
</evidence>
<dbReference type="PANTHER" id="PTHR38537">
    <property type="entry name" value="JITTERBUG, ISOFORM N"/>
    <property type="match status" value="1"/>
</dbReference>
<sequence length="272" mass="29665">MYTCVDQFKDNPFQLKVRPHIEPNKVTVEGVGVSGKGIPASIPAEFTIDTNQAGYGDLDINVKGPDGYPRKVKLTDNGDSTFKASYIPDDCGRYKVSVKYGGKEVPHSPFQVQAVATGSADKCKITEGIQQTLTSGEEYCITVNTKNAGYGAVTCRIRSTSGSSCTAAIRNCLIFACLAALLHVEYDRPVSWDNLQRNFLGDANNCCFTSCILSSIILGRHQYVDPPSFPLSPASSPSSKWRPWLVVYANQIYSDTPSDIVRKNRSLSTDAQ</sequence>
<evidence type="ECO:0000256" key="1">
    <source>
        <dbReference type="ARBA" id="ARBA00009238"/>
    </source>
</evidence>
<dbReference type="GO" id="GO:0051015">
    <property type="term" value="F:actin filament binding"/>
    <property type="evidence" value="ECO:0007669"/>
    <property type="project" value="InterPro"/>
</dbReference>
<dbReference type="PROSITE" id="PS50194">
    <property type="entry name" value="FILAMIN_REPEAT"/>
    <property type="match status" value="1"/>
</dbReference>
<evidence type="ECO:0000313" key="4">
    <source>
        <dbReference type="EMBL" id="CAD7440412.1"/>
    </source>
</evidence>